<sequence length="86" mass="9170">MLVRRARGLREGEVERQPADGERCGGRLNLGVGFGSLINCTGDQAGLDPGAGREIGEVLYGTVTNCRLWVRRDCSGGPCSACHPRL</sequence>
<gene>
    <name evidence="2" type="ORF">GWI33_013106</name>
</gene>
<name>A0A834M852_RHYFE</name>
<feature type="region of interest" description="Disordered" evidence="1">
    <location>
        <begin position="1"/>
        <end position="20"/>
    </location>
</feature>
<organism evidence="2 3">
    <name type="scientific">Rhynchophorus ferrugineus</name>
    <name type="common">Red palm weevil</name>
    <name type="synonym">Curculio ferrugineus</name>
    <dbReference type="NCBI Taxonomy" id="354439"/>
    <lineage>
        <taxon>Eukaryota</taxon>
        <taxon>Metazoa</taxon>
        <taxon>Ecdysozoa</taxon>
        <taxon>Arthropoda</taxon>
        <taxon>Hexapoda</taxon>
        <taxon>Insecta</taxon>
        <taxon>Pterygota</taxon>
        <taxon>Neoptera</taxon>
        <taxon>Endopterygota</taxon>
        <taxon>Coleoptera</taxon>
        <taxon>Polyphaga</taxon>
        <taxon>Cucujiformia</taxon>
        <taxon>Curculionidae</taxon>
        <taxon>Dryophthorinae</taxon>
        <taxon>Rhynchophorus</taxon>
    </lineage>
</organism>
<keyword evidence="3" id="KW-1185">Reference proteome</keyword>
<evidence type="ECO:0000313" key="3">
    <source>
        <dbReference type="Proteomes" id="UP000625711"/>
    </source>
</evidence>
<evidence type="ECO:0000256" key="1">
    <source>
        <dbReference type="SAM" id="MobiDB-lite"/>
    </source>
</evidence>
<comment type="caution">
    <text evidence="2">The sequence shown here is derived from an EMBL/GenBank/DDBJ whole genome shotgun (WGS) entry which is preliminary data.</text>
</comment>
<protein>
    <submittedName>
        <fullName evidence="2">Uncharacterized protein</fullName>
    </submittedName>
</protein>
<dbReference type="EMBL" id="JAACXV010013010">
    <property type="protein sequence ID" value="KAF7274213.1"/>
    <property type="molecule type" value="Genomic_DNA"/>
</dbReference>
<reference evidence="2" key="1">
    <citation type="submission" date="2020-08" db="EMBL/GenBank/DDBJ databases">
        <title>Genome sequencing and assembly of the red palm weevil Rhynchophorus ferrugineus.</title>
        <authorList>
            <person name="Dias G.B."/>
            <person name="Bergman C.M."/>
            <person name="Manee M."/>
        </authorList>
    </citation>
    <scope>NUCLEOTIDE SEQUENCE</scope>
    <source>
        <strain evidence="2">AA-2017</strain>
        <tissue evidence="2">Whole larva</tissue>
    </source>
</reference>
<proteinExistence type="predicted"/>
<dbReference type="Proteomes" id="UP000625711">
    <property type="component" value="Unassembled WGS sequence"/>
</dbReference>
<accession>A0A834M852</accession>
<feature type="compositionally biased region" description="Basic and acidic residues" evidence="1">
    <location>
        <begin position="8"/>
        <end position="20"/>
    </location>
</feature>
<dbReference type="AlphaFoldDB" id="A0A834M852"/>
<evidence type="ECO:0000313" key="2">
    <source>
        <dbReference type="EMBL" id="KAF7274213.1"/>
    </source>
</evidence>